<dbReference type="EMBL" id="CP096574">
    <property type="protein sequence ID" value="UPU36909.1"/>
    <property type="molecule type" value="Genomic_DNA"/>
</dbReference>
<proteinExistence type="predicted"/>
<dbReference type="SMART" id="SM00471">
    <property type="entry name" value="HDc"/>
    <property type="match status" value="1"/>
</dbReference>
<gene>
    <name evidence="2" type="ORF">GMPD_34990</name>
    <name evidence="3" type="ORF">M1B72_04145</name>
</gene>
<dbReference type="EMBL" id="BLXY01000010">
    <property type="protein sequence ID" value="GFO65580.1"/>
    <property type="molecule type" value="Genomic_DNA"/>
</dbReference>
<reference evidence="3" key="3">
    <citation type="submission" date="2022-04" db="EMBL/GenBank/DDBJ databases">
        <authorList>
            <person name="Liu G."/>
        </authorList>
    </citation>
    <scope>NUCLEOTIDE SEQUENCE</scope>
    <source>
        <strain evidence="3">RG22</strain>
    </source>
</reference>
<sequence>MGELYVPVSIESIQADIFPDVALYIKSGGKYILYKSHGRNFSSQDAARLMENKVEFLFVSPADLEVITAYMENNAERVLKDDTLEAKTKGKIIYQTSINFVGDIFEHPQKVSDFSRSQRMVENLLQYLASDRDSFQSLESVMTHNYYTFVHSLQVTALSVLLHAEAYLLSHDEMLDVGIGTLLHDFGKVFVSPAILSKEGKLTPKELEEYRKHPEEGYQYLKKNTKLSDISLGVVRCHHERNNGNGYPQGLKGPEISRSAQVAAICDVYCTLTIDRSCRKALSSSIALLIMKQEMKGSFNERLLDTLEGIVCCDNPAQFL</sequence>
<accession>A0A6V8MZR9</accession>
<name>A0A6V8MZR9_9BACT</name>
<dbReference type="InterPro" id="IPR037522">
    <property type="entry name" value="HD_GYP_dom"/>
</dbReference>
<dbReference type="PROSITE" id="PS51832">
    <property type="entry name" value="HD_GYP"/>
    <property type="match status" value="1"/>
</dbReference>
<dbReference type="Proteomes" id="UP000831485">
    <property type="component" value="Chromosome"/>
</dbReference>
<dbReference type="PANTHER" id="PTHR43155:SF2">
    <property type="entry name" value="CYCLIC DI-GMP PHOSPHODIESTERASE PA4108"/>
    <property type="match status" value="1"/>
</dbReference>
<evidence type="ECO:0000313" key="2">
    <source>
        <dbReference type="EMBL" id="GFO65580.1"/>
    </source>
</evidence>
<feature type="domain" description="HD-GYP" evidence="1">
    <location>
        <begin position="127"/>
        <end position="320"/>
    </location>
</feature>
<dbReference type="GO" id="GO:0016787">
    <property type="term" value="F:hydrolase activity"/>
    <property type="evidence" value="ECO:0007669"/>
    <property type="project" value="UniProtKB-KW"/>
</dbReference>
<keyword evidence="5" id="KW-1185">Reference proteome</keyword>
<reference evidence="4" key="1">
    <citation type="submission" date="2020-06" db="EMBL/GenBank/DDBJ databases">
        <title>Draft genomic sequecing of Geomonas sp. Red736.</title>
        <authorList>
            <person name="Itoh H."/>
            <person name="Xu Z.X."/>
            <person name="Ushijima N."/>
            <person name="Masuda Y."/>
            <person name="Shiratori Y."/>
            <person name="Senoo K."/>
        </authorList>
    </citation>
    <scope>NUCLEOTIDE SEQUENCE [LARGE SCALE GENOMIC DNA]</scope>
    <source>
        <strain evidence="4">Red736</strain>
    </source>
</reference>
<dbReference type="AlphaFoldDB" id="A0A6V8MZR9"/>
<organism evidence="2 4">
    <name type="scientific">Geomonas paludis</name>
    <dbReference type="NCBI Taxonomy" id="2740185"/>
    <lineage>
        <taxon>Bacteria</taxon>
        <taxon>Pseudomonadati</taxon>
        <taxon>Thermodesulfobacteriota</taxon>
        <taxon>Desulfuromonadia</taxon>
        <taxon>Geobacterales</taxon>
        <taxon>Geobacteraceae</taxon>
        <taxon>Geomonas</taxon>
    </lineage>
</organism>
<keyword evidence="2" id="KW-0378">Hydrolase</keyword>
<dbReference type="Gene3D" id="1.10.3210.10">
    <property type="entry name" value="Hypothetical protein af1432"/>
    <property type="match status" value="1"/>
</dbReference>
<evidence type="ECO:0000313" key="3">
    <source>
        <dbReference type="EMBL" id="UPU36909.1"/>
    </source>
</evidence>
<evidence type="ECO:0000313" key="4">
    <source>
        <dbReference type="Proteomes" id="UP000568888"/>
    </source>
</evidence>
<dbReference type="PANTHER" id="PTHR43155">
    <property type="entry name" value="CYCLIC DI-GMP PHOSPHODIESTERASE PA4108-RELATED"/>
    <property type="match status" value="1"/>
</dbReference>
<dbReference type="RefSeq" id="WP_183349814.1">
    <property type="nucleotide sequence ID" value="NZ_BLXY01000010.1"/>
</dbReference>
<evidence type="ECO:0000313" key="5">
    <source>
        <dbReference type="Proteomes" id="UP000831485"/>
    </source>
</evidence>
<dbReference type="CDD" id="cd00077">
    <property type="entry name" value="HDc"/>
    <property type="match status" value="1"/>
</dbReference>
<dbReference type="SUPFAM" id="SSF109604">
    <property type="entry name" value="HD-domain/PDEase-like"/>
    <property type="match status" value="1"/>
</dbReference>
<evidence type="ECO:0000259" key="1">
    <source>
        <dbReference type="PROSITE" id="PS51832"/>
    </source>
</evidence>
<protein>
    <submittedName>
        <fullName evidence="3">HD domain-containing protein</fullName>
    </submittedName>
    <submittedName>
        <fullName evidence="2">Metal dependent phosphohydrolase</fullName>
    </submittedName>
</protein>
<dbReference type="Pfam" id="PF13487">
    <property type="entry name" value="HD_5"/>
    <property type="match status" value="1"/>
</dbReference>
<dbReference type="InterPro" id="IPR003607">
    <property type="entry name" value="HD/PDEase_dom"/>
</dbReference>
<reference evidence="2" key="2">
    <citation type="journal article" date="2021" name="Int. J. Syst. Evol. Microbiol.">
        <title>Geomonas silvestris sp. nov., Geomonas paludis sp. nov. and Geomonas limicola sp. nov., isolated from terrestrial environments, and emended description of the genus Geomonas.</title>
        <authorList>
            <person name="Itoh H."/>
            <person name="Xu Z."/>
            <person name="Masuda Y."/>
            <person name="Ushijima N."/>
            <person name="Hayakawa C."/>
            <person name="Shiratori Y."/>
            <person name="Senoo K."/>
        </authorList>
    </citation>
    <scope>NUCLEOTIDE SEQUENCE</scope>
    <source>
        <strain evidence="2">Red736</strain>
    </source>
</reference>
<dbReference type="Proteomes" id="UP000568888">
    <property type="component" value="Unassembled WGS sequence"/>
</dbReference>